<dbReference type="PROSITE" id="PS50089">
    <property type="entry name" value="ZF_RING_2"/>
    <property type="match status" value="1"/>
</dbReference>
<dbReference type="GeneID" id="104713139"/>
<evidence type="ECO:0000256" key="3">
    <source>
        <dbReference type="ARBA" id="ARBA00004906"/>
    </source>
</evidence>
<gene>
    <name evidence="14" type="primary">LOC104713139</name>
</gene>
<feature type="domain" description="RING-type" evidence="12">
    <location>
        <begin position="19"/>
        <end position="60"/>
    </location>
</feature>
<dbReference type="SMART" id="SM00184">
    <property type="entry name" value="RING"/>
    <property type="match status" value="1"/>
</dbReference>
<keyword evidence="9" id="KW-0472">Membrane</keyword>
<dbReference type="PANTHER" id="PTHR12313">
    <property type="entry name" value="E3 UBIQUITIN-PROTEIN LIGASE RNF5-RELATED"/>
    <property type="match status" value="1"/>
</dbReference>
<sequence>MSCNITTTNEEDASSNFGCNICLELARDPIVTLCGHLFCWPCLYKWLHYHSQSKHCPVCKASVKEDSLVPLYGMGKPSSDPRSKPCCGVSSVPNRPSATRIETARPPLGQRYHGSSLFGGHSGFAPMPTGTRFSNFLL</sequence>
<evidence type="ECO:0000256" key="7">
    <source>
        <dbReference type="ARBA" id="ARBA00022786"/>
    </source>
</evidence>
<keyword evidence="4 11" id="KW-0808">Transferase</keyword>
<evidence type="ECO:0000256" key="10">
    <source>
        <dbReference type="PROSITE-ProRule" id="PRU00175"/>
    </source>
</evidence>
<comment type="catalytic activity">
    <reaction evidence="1 11">
        <text>S-ubiquitinyl-[E2 ubiquitin-conjugating enzyme]-L-cysteine + [acceptor protein]-L-lysine = [E2 ubiquitin-conjugating enzyme]-L-cysteine + N(6)-ubiquitinyl-[acceptor protein]-L-lysine.</text>
        <dbReference type="EC" id="2.3.2.27"/>
    </reaction>
</comment>
<comment type="subcellular location">
    <subcellularLocation>
        <location evidence="2">Endomembrane system</location>
    </subcellularLocation>
    <subcellularLocation>
        <location evidence="11">Endoplasmic reticulum membrane</location>
        <topology evidence="11">Single-pass type IV membrane protein</topology>
    </subcellularLocation>
</comment>
<evidence type="ECO:0000256" key="11">
    <source>
        <dbReference type="RuleBase" id="RU369090"/>
    </source>
</evidence>
<proteinExistence type="predicted"/>
<evidence type="ECO:0000256" key="1">
    <source>
        <dbReference type="ARBA" id="ARBA00000900"/>
    </source>
</evidence>
<dbReference type="SUPFAM" id="SSF57850">
    <property type="entry name" value="RING/U-box"/>
    <property type="match status" value="1"/>
</dbReference>
<evidence type="ECO:0000313" key="13">
    <source>
        <dbReference type="Proteomes" id="UP000694864"/>
    </source>
</evidence>
<dbReference type="Gene3D" id="3.30.40.10">
    <property type="entry name" value="Zinc/RING finger domain, C3HC4 (zinc finger)"/>
    <property type="match status" value="1"/>
</dbReference>
<evidence type="ECO:0000256" key="6">
    <source>
        <dbReference type="ARBA" id="ARBA00022771"/>
    </source>
</evidence>
<evidence type="ECO:0000256" key="8">
    <source>
        <dbReference type="ARBA" id="ARBA00022833"/>
    </source>
</evidence>
<dbReference type="InterPro" id="IPR017907">
    <property type="entry name" value="Znf_RING_CS"/>
</dbReference>
<keyword evidence="13" id="KW-1185">Reference proteome</keyword>
<name>A0ABM0TMD8_CAMSA</name>
<evidence type="ECO:0000256" key="5">
    <source>
        <dbReference type="ARBA" id="ARBA00022723"/>
    </source>
</evidence>
<dbReference type="Pfam" id="PF13445">
    <property type="entry name" value="zf-RING_UBOX"/>
    <property type="match status" value="1"/>
</dbReference>
<dbReference type="EC" id="2.3.2.27" evidence="11"/>
<protein>
    <recommendedName>
        <fullName evidence="11">E3 ubiquitin-protein ligase RMA</fullName>
        <ecNumber evidence="11">2.3.2.27</ecNumber>
    </recommendedName>
    <alternativeName>
        <fullName evidence="11">Protein RING membrane-anchor</fullName>
    </alternativeName>
    <alternativeName>
        <fullName evidence="11">RING-type E3 ubiquitin transferase RMA</fullName>
    </alternativeName>
</protein>
<evidence type="ECO:0000313" key="14">
    <source>
        <dbReference type="RefSeq" id="XP_010428497.1"/>
    </source>
</evidence>
<accession>A0ABM0TMD8</accession>
<comment type="pathway">
    <text evidence="3 11">Protein modification; protein ubiquitination.</text>
</comment>
<dbReference type="InterPro" id="IPR027370">
    <property type="entry name" value="Znf-RING_euk"/>
</dbReference>
<dbReference type="PROSITE" id="PS00518">
    <property type="entry name" value="ZF_RING_1"/>
    <property type="match status" value="1"/>
</dbReference>
<keyword evidence="11" id="KW-0256">Endoplasmic reticulum</keyword>
<evidence type="ECO:0000259" key="12">
    <source>
        <dbReference type="PROSITE" id="PS50089"/>
    </source>
</evidence>
<comment type="function">
    <text evidence="11">E3 ubiquitin-protein ligase.</text>
</comment>
<keyword evidence="5 11" id="KW-0479">Metal-binding</keyword>
<dbReference type="InterPro" id="IPR001841">
    <property type="entry name" value="Znf_RING"/>
</dbReference>
<evidence type="ECO:0000256" key="4">
    <source>
        <dbReference type="ARBA" id="ARBA00022679"/>
    </source>
</evidence>
<reference evidence="14" key="2">
    <citation type="submission" date="2025-08" db="UniProtKB">
        <authorList>
            <consortium name="RefSeq"/>
        </authorList>
    </citation>
    <scope>IDENTIFICATION</scope>
    <source>
        <tissue evidence="14">Leaf</tissue>
    </source>
</reference>
<dbReference type="InterPro" id="IPR045103">
    <property type="entry name" value="RNF5/RNF185-like"/>
</dbReference>
<evidence type="ECO:0000256" key="9">
    <source>
        <dbReference type="ARBA" id="ARBA00023136"/>
    </source>
</evidence>
<keyword evidence="7 11" id="KW-0833">Ubl conjugation pathway</keyword>
<dbReference type="InterPro" id="IPR013083">
    <property type="entry name" value="Znf_RING/FYVE/PHD"/>
</dbReference>
<organism evidence="13 14">
    <name type="scientific">Camelina sativa</name>
    <name type="common">False flax</name>
    <name type="synonym">Myagrum sativum</name>
    <dbReference type="NCBI Taxonomy" id="90675"/>
    <lineage>
        <taxon>Eukaryota</taxon>
        <taxon>Viridiplantae</taxon>
        <taxon>Streptophyta</taxon>
        <taxon>Embryophyta</taxon>
        <taxon>Tracheophyta</taxon>
        <taxon>Spermatophyta</taxon>
        <taxon>Magnoliopsida</taxon>
        <taxon>eudicotyledons</taxon>
        <taxon>Gunneridae</taxon>
        <taxon>Pentapetalae</taxon>
        <taxon>rosids</taxon>
        <taxon>malvids</taxon>
        <taxon>Brassicales</taxon>
        <taxon>Brassicaceae</taxon>
        <taxon>Camelineae</taxon>
        <taxon>Camelina</taxon>
    </lineage>
</organism>
<keyword evidence="6 10" id="KW-0863">Zinc-finger</keyword>
<evidence type="ECO:0000256" key="2">
    <source>
        <dbReference type="ARBA" id="ARBA00004308"/>
    </source>
</evidence>
<reference evidence="13" key="1">
    <citation type="journal article" date="2014" name="Nat. Commun.">
        <title>The emerging biofuel crop Camelina sativa retains a highly undifferentiated hexaploid genome structure.</title>
        <authorList>
            <person name="Kagale S."/>
            <person name="Koh C."/>
            <person name="Nixon J."/>
            <person name="Bollina V."/>
            <person name="Clarke W.E."/>
            <person name="Tuteja R."/>
            <person name="Spillane C."/>
            <person name="Robinson S.J."/>
            <person name="Links M.G."/>
            <person name="Clarke C."/>
            <person name="Higgins E.E."/>
            <person name="Huebert T."/>
            <person name="Sharpe A.G."/>
            <person name="Parkin I.A."/>
        </authorList>
    </citation>
    <scope>NUCLEOTIDE SEQUENCE [LARGE SCALE GENOMIC DNA]</scope>
    <source>
        <strain evidence="13">cv. DH55</strain>
    </source>
</reference>
<comment type="domain">
    <text evidence="11">The RING-type zinc finger domain is responsible for E3 ligase activity.</text>
</comment>
<keyword evidence="8 11" id="KW-0862">Zinc</keyword>
<dbReference type="RefSeq" id="XP_010428497.1">
    <property type="nucleotide sequence ID" value="XM_010430195.2"/>
</dbReference>
<dbReference type="Proteomes" id="UP000694864">
    <property type="component" value="Chromosome 9"/>
</dbReference>